<sequence>MRAFDWPTRSYMRVGARSWIICDNPRECDQWRVARLTSRLATWGKGKDPQPAKHAKARPHWYRTGTRNAVIGGMAAVALTFAGITARALMADQHGRPAVAAPSHTPSPARTEVVKVVRVKIPDGDSVDVPVGGSEAETRKAITRVVQKTLDAKRKGKGSKKSPKPSPSAKESPKDPEPDKGKNKPEAGKEPGENEGLQEPAPNNIMQVSEVLDTVLPKPAADPEAHTQFLAAPPPELRMFSMQLAAMGDVSEETAVQQDDTTAMAARVAIDGADDPITVAAAVTEQDRKTATVDVATAEPGDTEATKSSEETTPKEADEAVTRVGVSAVMDAVTSE</sequence>
<organism evidence="2 3">
    <name type="scientific">Streptomyces phage Sycamore</name>
    <dbReference type="NCBI Taxonomy" id="2767589"/>
    <lineage>
        <taxon>Viruses</taxon>
        <taxon>Duplodnaviria</taxon>
        <taxon>Heunggongvirae</taxon>
        <taxon>Uroviricota</taxon>
        <taxon>Caudoviricetes</taxon>
        <taxon>Colingsworthviridae</taxon>
        <taxon>Sycamorevirus</taxon>
        <taxon>Sycamorevirus sycamore</taxon>
    </lineage>
</organism>
<accession>A0A873WDQ7</accession>
<evidence type="ECO:0000313" key="2">
    <source>
        <dbReference type="EMBL" id="QPB09597.1"/>
    </source>
</evidence>
<evidence type="ECO:0000313" key="3">
    <source>
        <dbReference type="Proteomes" id="UP000663175"/>
    </source>
</evidence>
<evidence type="ECO:0000256" key="1">
    <source>
        <dbReference type="SAM" id="MobiDB-lite"/>
    </source>
</evidence>
<feature type="compositionally biased region" description="Basic and acidic residues" evidence="1">
    <location>
        <begin position="304"/>
        <end position="321"/>
    </location>
</feature>
<feature type="region of interest" description="Disordered" evidence="1">
    <location>
        <begin position="290"/>
        <end position="324"/>
    </location>
</feature>
<name>A0A873WDQ7_9CAUD</name>
<feature type="compositionally biased region" description="Basic residues" evidence="1">
    <location>
        <begin position="154"/>
        <end position="163"/>
    </location>
</feature>
<protein>
    <submittedName>
        <fullName evidence="2">Uncharacterized protein</fullName>
    </submittedName>
</protein>
<dbReference type="Proteomes" id="UP000663175">
    <property type="component" value="Segment"/>
</dbReference>
<dbReference type="EMBL" id="MT701593">
    <property type="protein sequence ID" value="QPB09597.1"/>
    <property type="molecule type" value="Genomic_DNA"/>
</dbReference>
<feature type="region of interest" description="Disordered" evidence="1">
    <location>
        <begin position="148"/>
        <end position="229"/>
    </location>
</feature>
<proteinExistence type="predicted"/>
<gene>
    <name evidence="2" type="ORF">CPT_Sycamore_057</name>
</gene>
<reference evidence="2" key="1">
    <citation type="submission" date="2020-07" db="EMBL/GenBank/DDBJ databases">
        <title>Complete genome sequence of Streptomyces phage Sycamore.</title>
        <authorList>
            <person name="Zhang X.-H."/>
            <person name="Rivera M."/>
            <person name="Marquez A."/>
            <person name="Clark J.D."/>
            <person name="Hernandez I."/>
            <person name="Liu M."/>
            <person name="Burrowes B.H."/>
        </authorList>
    </citation>
    <scope>NUCLEOTIDE SEQUENCE</scope>
</reference>
<feature type="compositionally biased region" description="Basic and acidic residues" evidence="1">
    <location>
        <begin position="171"/>
        <end position="192"/>
    </location>
</feature>
<keyword evidence="3" id="KW-1185">Reference proteome</keyword>